<evidence type="ECO:0000313" key="6">
    <source>
        <dbReference type="EMBL" id="KAL0950226.1"/>
    </source>
</evidence>
<reference evidence="7" key="1">
    <citation type="submission" date="2024-06" db="EMBL/GenBank/DDBJ databases">
        <title>Multi-omics analyses provide insights into the biosynthesis of the anticancer antibiotic pleurotin in Hohenbuehelia grisea.</title>
        <authorList>
            <person name="Weaver J.A."/>
            <person name="Alberti F."/>
        </authorList>
    </citation>
    <scope>NUCLEOTIDE SEQUENCE [LARGE SCALE GENOMIC DNA]</scope>
    <source>
        <strain evidence="7">T-177</strain>
    </source>
</reference>
<evidence type="ECO:0000256" key="4">
    <source>
        <dbReference type="ARBA" id="ARBA00023136"/>
    </source>
</evidence>
<proteinExistence type="inferred from homology"/>
<keyword evidence="5" id="KW-0489">Methyltransferase</keyword>
<feature type="transmembrane region" description="Helical" evidence="5">
    <location>
        <begin position="156"/>
        <end position="174"/>
    </location>
</feature>
<keyword evidence="5" id="KW-0808">Transferase</keyword>
<keyword evidence="4 5" id="KW-0472">Membrane</keyword>
<comment type="subcellular location">
    <subcellularLocation>
        <location evidence="5">Endoplasmic reticulum membrane</location>
        <topology evidence="5">Multi-pass membrane protein</topology>
    </subcellularLocation>
    <subcellularLocation>
        <location evidence="1">Membrane</location>
        <topology evidence="1">Multi-pass membrane protein</topology>
    </subcellularLocation>
</comment>
<comment type="similarity">
    <text evidence="5">Belongs to the class VI-like SAM-binding methyltransferase superfamily. Isoprenylcysteine carboxyl methyltransferase family.</text>
</comment>
<keyword evidence="7" id="KW-1185">Reference proteome</keyword>
<feature type="transmembrane region" description="Helical" evidence="5">
    <location>
        <begin position="45"/>
        <end position="74"/>
    </location>
</feature>
<keyword evidence="3 5" id="KW-1133">Transmembrane helix</keyword>
<protein>
    <recommendedName>
        <fullName evidence="5">Protein-S-isoprenylcysteine O-methyltransferase</fullName>
        <ecNumber evidence="5">2.1.1.100</ecNumber>
    </recommendedName>
</protein>
<comment type="caution">
    <text evidence="6">The sequence shown here is derived from an EMBL/GenBank/DDBJ whole genome shotgun (WGS) entry which is preliminary data.</text>
</comment>
<name>A0ABR3J3Y4_9AGAR</name>
<evidence type="ECO:0000313" key="7">
    <source>
        <dbReference type="Proteomes" id="UP001556367"/>
    </source>
</evidence>
<dbReference type="EC" id="2.1.1.100" evidence="5"/>
<organism evidence="6 7">
    <name type="scientific">Hohenbuehelia grisea</name>
    <dbReference type="NCBI Taxonomy" id="104357"/>
    <lineage>
        <taxon>Eukaryota</taxon>
        <taxon>Fungi</taxon>
        <taxon>Dikarya</taxon>
        <taxon>Basidiomycota</taxon>
        <taxon>Agaricomycotina</taxon>
        <taxon>Agaricomycetes</taxon>
        <taxon>Agaricomycetidae</taxon>
        <taxon>Agaricales</taxon>
        <taxon>Pleurotineae</taxon>
        <taxon>Pleurotaceae</taxon>
        <taxon>Hohenbuehelia</taxon>
    </lineage>
</organism>
<keyword evidence="5" id="KW-0256">Endoplasmic reticulum</keyword>
<evidence type="ECO:0000256" key="1">
    <source>
        <dbReference type="ARBA" id="ARBA00004141"/>
    </source>
</evidence>
<keyword evidence="5" id="KW-0949">S-adenosyl-L-methionine</keyword>
<comment type="caution">
    <text evidence="5">Lacks conserved residue(s) required for the propagation of feature annotation.</text>
</comment>
<dbReference type="Pfam" id="PF04140">
    <property type="entry name" value="ICMT"/>
    <property type="match status" value="1"/>
</dbReference>
<gene>
    <name evidence="6" type="ORF">HGRIS_010213</name>
</gene>
<dbReference type="EMBL" id="JASNQZ010000012">
    <property type="protein sequence ID" value="KAL0950226.1"/>
    <property type="molecule type" value="Genomic_DNA"/>
</dbReference>
<dbReference type="Proteomes" id="UP001556367">
    <property type="component" value="Unassembled WGS sequence"/>
</dbReference>
<sequence length="193" mass="20773">MYSSLSLAKAKAALLLATSISHYIGLRPSQPSASKDAYRGQHLETMILIWALASRMVIGALSVANALVVVAISLPFGDPRAARILEAACPYPSRNVRRIASLDIPFIVGVMIVLVACGLRIWCYTALGRPFTYRGAATAHHKLITTGPYTHVRHPGYTAVFLMLVGASITYLFAPNNYIHDGLPYTGVAAFAS</sequence>
<dbReference type="InterPro" id="IPR007269">
    <property type="entry name" value="ICMT_MeTrfase"/>
</dbReference>
<feature type="transmembrane region" description="Helical" evidence="5">
    <location>
        <begin position="104"/>
        <end position="127"/>
    </location>
</feature>
<dbReference type="Gene3D" id="1.20.120.1630">
    <property type="match status" value="1"/>
</dbReference>
<accession>A0ABR3J3Y4</accession>
<evidence type="ECO:0000256" key="2">
    <source>
        <dbReference type="ARBA" id="ARBA00022692"/>
    </source>
</evidence>
<keyword evidence="2 5" id="KW-0812">Transmembrane</keyword>
<evidence type="ECO:0000256" key="5">
    <source>
        <dbReference type="RuleBase" id="RU362022"/>
    </source>
</evidence>
<evidence type="ECO:0000256" key="3">
    <source>
        <dbReference type="ARBA" id="ARBA00022989"/>
    </source>
</evidence>
<comment type="catalytic activity">
    <reaction evidence="5">
        <text>[protein]-C-terminal S-[(2E,6E)-farnesyl]-L-cysteine + S-adenosyl-L-methionine = [protein]-C-terminal S-[(2E,6E)-farnesyl]-L-cysteine methyl ester + S-adenosyl-L-homocysteine</text>
        <dbReference type="Rhea" id="RHEA:21672"/>
        <dbReference type="Rhea" id="RHEA-COMP:12125"/>
        <dbReference type="Rhea" id="RHEA-COMP:12126"/>
        <dbReference type="ChEBI" id="CHEBI:57856"/>
        <dbReference type="ChEBI" id="CHEBI:59789"/>
        <dbReference type="ChEBI" id="CHEBI:90510"/>
        <dbReference type="ChEBI" id="CHEBI:90511"/>
        <dbReference type="EC" id="2.1.1.100"/>
    </reaction>
</comment>